<gene>
    <name evidence="9" type="ORF">HHL10_02035</name>
</gene>
<feature type="domain" description="Lytic transglycosylase MltA" evidence="8">
    <location>
        <begin position="150"/>
        <end position="291"/>
    </location>
</feature>
<dbReference type="Proteomes" id="UP000574067">
    <property type="component" value="Unassembled WGS sequence"/>
</dbReference>
<dbReference type="Pfam" id="PF03562">
    <property type="entry name" value="MltA"/>
    <property type="match status" value="1"/>
</dbReference>
<dbReference type="GO" id="GO:0009254">
    <property type="term" value="P:peptidoglycan turnover"/>
    <property type="evidence" value="ECO:0007669"/>
    <property type="project" value="InterPro"/>
</dbReference>
<dbReference type="PANTHER" id="PTHR30124:SF0">
    <property type="entry name" value="MEMBRANE-BOUND LYTIC MUREIN TRANSGLYCOSYLASE A"/>
    <property type="match status" value="1"/>
</dbReference>
<proteinExistence type="predicted"/>
<dbReference type="SUPFAM" id="SSF50685">
    <property type="entry name" value="Barwin-like endoglucanases"/>
    <property type="match status" value="1"/>
</dbReference>
<dbReference type="Gene3D" id="2.40.240.50">
    <property type="entry name" value="Barwin-like endoglucanases"/>
    <property type="match status" value="1"/>
</dbReference>
<accession>A0A848F111</accession>
<dbReference type="SMART" id="SM00925">
    <property type="entry name" value="MltA"/>
    <property type="match status" value="1"/>
</dbReference>
<dbReference type="CDD" id="cd14485">
    <property type="entry name" value="mltA_like_LT_A"/>
    <property type="match status" value="1"/>
</dbReference>
<evidence type="ECO:0000313" key="10">
    <source>
        <dbReference type="Proteomes" id="UP000574067"/>
    </source>
</evidence>
<dbReference type="GO" id="GO:0071555">
    <property type="term" value="P:cell wall organization"/>
    <property type="evidence" value="ECO:0007669"/>
    <property type="project" value="UniProtKB-KW"/>
</dbReference>
<sequence length="394" mass="42307">MSSLLAPRPSRRGGAAALALAALLAGCAGVPLHTPAPAPASSPTTTAPDAAGPGAPGAPLQRPRARWHPVDWSELPGWDGDRVLEAWSALSRSCERPGAGWAALCADVLLNAPADEAAARAWLQARLQPYRVESPEGGAEGLVTGYYEPLIEASRVPRAAFAVPLHRPPADLGARKPYWTRQQLDTLPAAAAGLRGREIAYVADPLDALVLQIQGSGRLRITEPDGRQRTVRLAFAGHNDQPYKSVGRWLIEQGALRADQASWPGIKAWARANPQRVQELLWSNPRVVFFREEPLPDPQLGPRGAQGVALTPGRSIAVDPQSIPYGTPVWLSSTEPLSAQALQRLVVAQDTGSAIVGAVRADFFWGWGEQAEQQAGRMKQPLRLWVLWPRGPQS</sequence>
<dbReference type="PANTHER" id="PTHR30124">
    <property type="entry name" value="MEMBRANE-BOUND LYTIC MUREIN TRANSGLYCOSYLASE A"/>
    <property type="match status" value="1"/>
</dbReference>
<dbReference type="RefSeq" id="WP_169158654.1">
    <property type="nucleotide sequence ID" value="NZ_JABBFW010000001.1"/>
</dbReference>
<evidence type="ECO:0000256" key="3">
    <source>
        <dbReference type="ARBA" id="ARBA00023239"/>
    </source>
</evidence>
<keyword evidence="10" id="KW-1185">Reference proteome</keyword>
<evidence type="ECO:0000256" key="6">
    <source>
        <dbReference type="SAM" id="MobiDB-lite"/>
    </source>
</evidence>
<dbReference type="GO" id="GO:0004553">
    <property type="term" value="F:hydrolase activity, hydrolyzing O-glycosyl compounds"/>
    <property type="evidence" value="ECO:0007669"/>
    <property type="project" value="InterPro"/>
</dbReference>
<keyword evidence="7" id="KW-0732">Signal</keyword>
<feature type="signal peptide" evidence="7">
    <location>
        <begin position="1"/>
        <end position="28"/>
    </location>
</feature>
<evidence type="ECO:0000259" key="8">
    <source>
        <dbReference type="SMART" id="SM00925"/>
    </source>
</evidence>
<evidence type="ECO:0000256" key="2">
    <source>
        <dbReference type="ARBA" id="ARBA00012587"/>
    </source>
</evidence>
<keyword evidence="3" id="KW-0456">Lyase</keyword>
<dbReference type="InterPro" id="IPR036908">
    <property type="entry name" value="RlpA-like_sf"/>
</dbReference>
<dbReference type="EC" id="4.2.2.n1" evidence="2"/>
<evidence type="ECO:0000256" key="4">
    <source>
        <dbReference type="ARBA" id="ARBA00023316"/>
    </source>
</evidence>
<comment type="caution">
    <text evidence="9">The sequence shown here is derived from an EMBL/GenBank/DDBJ whole genome shotgun (WGS) entry which is preliminary data.</text>
</comment>
<dbReference type="InterPro" id="IPR010611">
    <property type="entry name" value="3D_dom"/>
</dbReference>
<dbReference type="InterPro" id="IPR026044">
    <property type="entry name" value="MltA"/>
</dbReference>
<dbReference type="GO" id="GO:0009253">
    <property type="term" value="P:peptidoglycan catabolic process"/>
    <property type="evidence" value="ECO:0007669"/>
    <property type="project" value="TreeGrafter"/>
</dbReference>
<dbReference type="PIRSF" id="PIRSF019422">
    <property type="entry name" value="MltA"/>
    <property type="match status" value="1"/>
</dbReference>
<dbReference type="InterPro" id="IPR005300">
    <property type="entry name" value="MltA_B"/>
</dbReference>
<organism evidence="9 10">
    <name type="scientific">Azohydromonas caseinilytica</name>
    <dbReference type="NCBI Taxonomy" id="2728836"/>
    <lineage>
        <taxon>Bacteria</taxon>
        <taxon>Pseudomonadati</taxon>
        <taxon>Pseudomonadota</taxon>
        <taxon>Betaproteobacteria</taxon>
        <taxon>Burkholderiales</taxon>
        <taxon>Sphaerotilaceae</taxon>
        <taxon>Azohydromonas</taxon>
    </lineage>
</organism>
<dbReference type="Gene3D" id="2.40.40.10">
    <property type="entry name" value="RlpA-like domain"/>
    <property type="match status" value="2"/>
</dbReference>
<feature type="chain" id="PRO_5032812086" description="peptidoglycan lytic exotransglycosylase" evidence="7">
    <location>
        <begin position="29"/>
        <end position="394"/>
    </location>
</feature>
<name>A0A848F111_9BURK</name>
<dbReference type="AlphaFoldDB" id="A0A848F111"/>
<protein>
    <recommendedName>
        <fullName evidence="2">peptidoglycan lytic exotransglycosylase</fullName>
        <ecNumber evidence="2">4.2.2.n1</ecNumber>
    </recommendedName>
    <alternativeName>
        <fullName evidence="5">Murein hydrolase A</fullName>
    </alternativeName>
</protein>
<comment type="catalytic activity">
    <reaction evidence="1">
        <text>Exolytic cleavage of the (1-&gt;4)-beta-glycosidic linkage between N-acetylmuramic acid (MurNAc) and N-acetylglucosamine (GlcNAc) residues in peptidoglycan, from either the reducing or the non-reducing ends of the peptidoglycan chains, with concomitant formation of a 1,6-anhydrobond in the MurNAc residue.</text>
        <dbReference type="EC" id="4.2.2.n1"/>
    </reaction>
</comment>
<reference evidence="9 10" key="1">
    <citation type="submission" date="2020-04" db="EMBL/GenBank/DDBJ databases">
        <title>Azohydromonas sp. isolated from soil.</title>
        <authorList>
            <person name="Dahal R.H."/>
        </authorList>
    </citation>
    <scope>NUCLEOTIDE SEQUENCE [LARGE SCALE GENOMIC DNA]</scope>
    <source>
        <strain evidence="9 10">G-1-1-14</strain>
    </source>
</reference>
<dbReference type="GO" id="GO:0008933">
    <property type="term" value="F:peptidoglycan lytic transglycosylase activity"/>
    <property type="evidence" value="ECO:0007669"/>
    <property type="project" value="TreeGrafter"/>
</dbReference>
<evidence type="ECO:0000256" key="5">
    <source>
        <dbReference type="ARBA" id="ARBA00030918"/>
    </source>
</evidence>
<dbReference type="CDD" id="cd14668">
    <property type="entry name" value="mlta_B"/>
    <property type="match status" value="1"/>
</dbReference>
<feature type="region of interest" description="Disordered" evidence="6">
    <location>
        <begin position="35"/>
        <end position="65"/>
    </location>
</feature>
<keyword evidence="4" id="KW-0961">Cell wall biogenesis/degradation</keyword>
<dbReference type="Pfam" id="PF06725">
    <property type="entry name" value="3D"/>
    <property type="match status" value="1"/>
</dbReference>
<evidence type="ECO:0000313" key="9">
    <source>
        <dbReference type="EMBL" id="NML13757.1"/>
    </source>
</evidence>
<feature type="compositionally biased region" description="Low complexity" evidence="6">
    <location>
        <begin position="41"/>
        <end position="59"/>
    </location>
</feature>
<dbReference type="GO" id="GO:0019867">
    <property type="term" value="C:outer membrane"/>
    <property type="evidence" value="ECO:0007669"/>
    <property type="project" value="InterPro"/>
</dbReference>
<evidence type="ECO:0000256" key="1">
    <source>
        <dbReference type="ARBA" id="ARBA00001420"/>
    </source>
</evidence>
<evidence type="ECO:0000256" key="7">
    <source>
        <dbReference type="SAM" id="SignalP"/>
    </source>
</evidence>
<dbReference type="EMBL" id="JABBFW010000001">
    <property type="protein sequence ID" value="NML13757.1"/>
    <property type="molecule type" value="Genomic_DNA"/>
</dbReference>